<dbReference type="EMBL" id="UZAH01029758">
    <property type="protein sequence ID" value="VDP07735.1"/>
    <property type="molecule type" value="Genomic_DNA"/>
</dbReference>
<accession>A0A3P8BMN4</accession>
<evidence type="ECO:0000313" key="3">
    <source>
        <dbReference type="WBParaSite" id="HPBE_0001702801-mRNA-1"/>
    </source>
</evidence>
<dbReference type="WBParaSite" id="HPBE_0001702801-mRNA-1">
    <property type="protein sequence ID" value="HPBE_0001702801-mRNA-1"/>
    <property type="gene ID" value="HPBE_0001702801"/>
</dbReference>
<dbReference type="AlphaFoldDB" id="A0A183G5U4"/>
<proteinExistence type="predicted"/>
<evidence type="ECO:0000313" key="2">
    <source>
        <dbReference type="Proteomes" id="UP000050761"/>
    </source>
</evidence>
<name>A0A183G5U4_HELPZ</name>
<sequence length="99" mass="11200">MPVRTTCLLHVKVSQPDPLHRGGSERLVVAISEVFASAVELERARSQSCSVGVHRLDESFGYEVPSNEFIPLTAMSKSSFAAHLFIYWLRNFRHFHCPN</sequence>
<reference evidence="1 2" key="1">
    <citation type="submission" date="2018-11" db="EMBL/GenBank/DDBJ databases">
        <authorList>
            <consortium name="Pathogen Informatics"/>
        </authorList>
    </citation>
    <scope>NUCLEOTIDE SEQUENCE [LARGE SCALE GENOMIC DNA]</scope>
</reference>
<accession>A0A183G5U4</accession>
<gene>
    <name evidence="1" type="ORF">HPBE_LOCUS17027</name>
</gene>
<dbReference type="Proteomes" id="UP000050761">
    <property type="component" value="Unassembled WGS sequence"/>
</dbReference>
<keyword evidence="2" id="KW-1185">Reference proteome</keyword>
<organism evidence="2 3">
    <name type="scientific">Heligmosomoides polygyrus</name>
    <name type="common">Parasitic roundworm</name>
    <dbReference type="NCBI Taxonomy" id="6339"/>
    <lineage>
        <taxon>Eukaryota</taxon>
        <taxon>Metazoa</taxon>
        <taxon>Ecdysozoa</taxon>
        <taxon>Nematoda</taxon>
        <taxon>Chromadorea</taxon>
        <taxon>Rhabditida</taxon>
        <taxon>Rhabditina</taxon>
        <taxon>Rhabditomorpha</taxon>
        <taxon>Strongyloidea</taxon>
        <taxon>Heligmosomidae</taxon>
        <taxon>Heligmosomoides</taxon>
    </lineage>
</organism>
<evidence type="ECO:0000313" key="1">
    <source>
        <dbReference type="EMBL" id="VDP07735.1"/>
    </source>
</evidence>
<protein>
    <submittedName>
        <fullName evidence="1 3">Uncharacterized protein</fullName>
    </submittedName>
</protein>
<reference evidence="3" key="2">
    <citation type="submission" date="2019-09" db="UniProtKB">
        <authorList>
            <consortium name="WormBaseParasite"/>
        </authorList>
    </citation>
    <scope>IDENTIFICATION</scope>
</reference>